<evidence type="ECO:0000313" key="2">
    <source>
        <dbReference type="Proteomes" id="UP001164929"/>
    </source>
</evidence>
<protein>
    <submittedName>
        <fullName evidence="1">Uncharacterized protein</fullName>
    </submittedName>
</protein>
<reference evidence="1" key="1">
    <citation type="journal article" date="2023" name="Mol. Ecol. Resour.">
        <title>Chromosome-level genome assembly of a triploid poplar Populus alba 'Berolinensis'.</title>
        <authorList>
            <person name="Chen S."/>
            <person name="Yu Y."/>
            <person name="Wang X."/>
            <person name="Wang S."/>
            <person name="Zhang T."/>
            <person name="Zhou Y."/>
            <person name="He R."/>
            <person name="Meng N."/>
            <person name="Wang Y."/>
            <person name="Liu W."/>
            <person name="Liu Z."/>
            <person name="Liu J."/>
            <person name="Guo Q."/>
            <person name="Huang H."/>
            <person name="Sederoff R.R."/>
            <person name="Wang G."/>
            <person name="Qu G."/>
            <person name="Chen S."/>
        </authorList>
    </citation>
    <scope>NUCLEOTIDE SEQUENCE</scope>
    <source>
        <strain evidence="1">SC-2020</strain>
    </source>
</reference>
<comment type="caution">
    <text evidence="1">The sequence shown here is derived from an EMBL/GenBank/DDBJ whole genome shotgun (WGS) entry which is preliminary data.</text>
</comment>
<sequence length="50" mass="5807">MLNRYLVSKLGSMLEKVPVDCSSQEVPPLLKRHLLQILRLNRYLKVSGRN</sequence>
<accession>A0AAD6RAV1</accession>
<name>A0AAD6RAV1_9ROSI</name>
<keyword evidence="2" id="KW-1185">Reference proteome</keyword>
<gene>
    <name evidence="1" type="ORF">NC653_009701</name>
</gene>
<dbReference type="Proteomes" id="UP001164929">
    <property type="component" value="Chromosome 3"/>
</dbReference>
<evidence type="ECO:0000313" key="1">
    <source>
        <dbReference type="EMBL" id="KAJ7004960.1"/>
    </source>
</evidence>
<dbReference type="AlphaFoldDB" id="A0AAD6RAV1"/>
<organism evidence="1 2">
    <name type="scientific">Populus alba x Populus x berolinensis</name>
    <dbReference type="NCBI Taxonomy" id="444605"/>
    <lineage>
        <taxon>Eukaryota</taxon>
        <taxon>Viridiplantae</taxon>
        <taxon>Streptophyta</taxon>
        <taxon>Embryophyta</taxon>
        <taxon>Tracheophyta</taxon>
        <taxon>Spermatophyta</taxon>
        <taxon>Magnoliopsida</taxon>
        <taxon>eudicotyledons</taxon>
        <taxon>Gunneridae</taxon>
        <taxon>Pentapetalae</taxon>
        <taxon>rosids</taxon>
        <taxon>fabids</taxon>
        <taxon>Malpighiales</taxon>
        <taxon>Salicaceae</taxon>
        <taxon>Saliceae</taxon>
        <taxon>Populus</taxon>
    </lineage>
</organism>
<proteinExistence type="predicted"/>
<dbReference type="EMBL" id="JAQIZT010000003">
    <property type="protein sequence ID" value="KAJ7004960.1"/>
    <property type="molecule type" value="Genomic_DNA"/>
</dbReference>